<dbReference type="Proteomes" id="UP000051952">
    <property type="component" value="Unassembled WGS sequence"/>
</dbReference>
<dbReference type="Pfam" id="PF06046">
    <property type="entry name" value="Sec6"/>
    <property type="match status" value="1"/>
</dbReference>
<reference evidence="6" key="1">
    <citation type="submission" date="2015-09" db="EMBL/GenBank/DDBJ databases">
        <authorList>
            <consortium name="Pathogen Informatics"/>
        </authorList>
    </citation>
    <scope>NUCLEOTIDE SEQUENCE [LARGE SCALE GENOMIC DNA]</scope>
    <source>
        <strain evidence="6">Lake Konstanz</strain>
    </source>
</reference>
<feature type="compositionally biased region" description="Basic and acidic residues" evidence="4">
    <location>
        <begin position="817"/>
        <end position="842"/>
    </location>
</feature>
<dbReference type="AlphaFoldDB" id="A0A0S4JGX2"/>
<name>A0A0S4JGX2_BODSA</name>
<accession>A0A0S4JGX2</accession>
<evidence type="ECO:0000256" key="1">
    <source>
        <dbReference type="ARBA" id="ARBA00009447"/>
    </source>
</evidence>
<evidence type="ECO:0000256" key="3">
    <source>
        <dbReference type="ARBA" id="ARBA00022483"/>
    </source>
</evidence>
<feature type="region of interest" description="Disordered" evidence="4">
    <location>
        <begin position="810"/>
        <end position="873"/>
    </location>
</feature>
<dbReference type="OMA" id="LWEEQIM"/>
<dbReference type="PANTHER" id="PTHR21292">
    <property type="entry name" value="EXOCYST COMPLEX COMPONENT SEC6-RELATED"/>
    <property type="match status" value="1"/>
</dbReference>
<dbReference type="Gene3D" id="1.10.357.70">
    <property type="entry name" value="Exocyst complex component Sec6, C-terminal domain"/>
    <property type="match status" value="1"/>
</dbReference>
<keyword evidence="6" id="KW-1185">Reference proteome</keyword>
<evidence type="ECO:0000313" key="5">
    <source>
        <dbReference type="EMBL" id="CUG88698.1"/>
    </source>
</evidence>
<sequence length="873" mass="99039">MAAAGPSSATHKRRKNTATADSKSSYILEDLSLLVPKSSLETLQDEAIRAINQELARTDELHVAVPRLLQSCDNELSEVRKSIHAIVSTQTGEACRSRRVLKEASEKIVKLQSAFVEQGDILSGMQTAACYRQLKQLTILRANVQRIIKWTEALKAIHHFPFDKSLRSGKFLEIYERLCETQDIRTSVMKKAGSDPHASQVFEPYFMKLDSTLEIFIMHVQSVFESSAMIAILHVLGDDDDEEGADDESDEDEHGNPIRKFVHLEECIEICSREKSNPCMHKRNGYDAENVLDPNGVALWVKQSVSQTWVDEVMGDVVDPISQMDEYLDSMRKLEQIMVALDMALAPLSTKFPFISMVVVAFHSEVMAVVRRYADPEEELEATKLLEAIKFLRWYSSFLEESSFLTYLASGNSEIDDIIAQMMKLAVSGMSQHLTHLSDSCAQTTCELEPKALPSGQIFSTGPTDLFTILQQSLGNITSSVETEVSQKLAKACADGVRAYIAECKKRMDYDFWEDEKSGGAPASEWSPKRLNFLYAFCNDLTTIEENMEVLELKFANVWTEDVDETPFQQLQGHILDDINFYIDEINEHVNRLVSDEWKKLFVSSAWQSAETNPLRAILDTLADFMDEEFSVVIHDAHAKKLAKSMMMDSFRRYLSELFRYFKETQSSKWKPTDAEIFHAALARDAAELHSFWKDRTTSTRVQLVDQGRQAVDVLADLMRYIASDKIDLFERVLRGRLIETFGDCPSFIITYIIEKRSDVDSKTKARLTAVWNDLIKNQHRENDVFVNWKHGTTFLGAVSRDYAPESRGFFGKKKKSKEDEATQRSRLKDEKRKAREVEKLQKRSKKKTPSAAPQAQSKEVGVASLADVLGGQ</sequence>
<dbReference type="PANTHER" id="PTHR21292:SF1">
    <property type="entry name" value="EXOCYST COMPLEX COMPONENT 3"/>
    <property type="match status" value="1"/>
</dbReference>
<evidence type="ECO:0000256" key="2">
    <source>
        <dbReference type="ARBA" id="ARBA00022448"/>
    </source>
</evidence>
<protein>
    <submittedName>
        <fullName evidence="5">Uncharacterized protein</fullName>
    </submittedName>
</protein>
<dbReference type="GO" id="GO:0000149">
    <property type="term" value="F:SNARE binding"/>
    <property type="evidence" value="ECO:0007669"/>
    <property type="project" value="TreeGrafter"/>
</dbReference>
<dbReference type="InterPro" id="IPR010326">
    <property type="entry name" value="EXOC3/Sec6"/>
</dbReference>
<proteinExistence type="inferred from homology"/>
<organism evidence="5 6">
    <name type="scientific">Bodo saltans</name>
    <name type="common">Flagellated protozoan</name>
    <dbReference type="NCBI Taxonomy" id="75058"/>
    <lineage>
        <taxon>Eukaryota</taxon>
        <taxon>Discoba</taxon>
        <taxon>Euglenozoa</taxon>
        <taxon>Kinetoplastea</taxon>
        <taxon>Metakinetoplastina</taxon>
        <taxon>Eubodonida</taxon>
        <taxon>Bodonidae</taxon>
        <taxon>Bodo</taxon>
    </lineage>
</organism>
<dbReference type="GO" id="GO:0000145">
    <property type="term" value="C:exocyst"/>
    <property type="evidence" value="ECO:0007669"/>
    <property type="project" value="InterPro"/>
</dbReference>
<dbReference type="InterPro" id="IPR042532">
    <property type="entry name" value="EXOC3/Sec6_C"/>
</dbReference>
<keyword evidence="3" id="KW-0268">Exocytosis</keyword>
<comment type="similarity">
    <text evidence="1">Belongs to the SEC6 family.</text>
</comment>
<dbReference type="OrthoDB" id="277975at2759"/>
<evidence type="ECO:0000256" key="4">
    <source>
        <dbReference type="SAM" id="MobiDB-lite"/>
    </source>
</evidence>
<dbReference type="GO" id="GO:0006887">
    <property type="term" value="P:exocytosis"/>
    <property type="evidence" value="ECO:0007669"/>
    <property type="project" value="UniProtKB-KW"/>
</dbReference>
<dbReference type="EMBL" id="CYKH01001668">
    <property type="protein sequence ID" value="CUG88698.1"/>
    <property type="molecule type" value="Genomic_DNA"/>
</dbReference>
<dbReference type="VEuPathDB" id="TriTrypDB:BSAL_16840"/>
<keyword evidence="2" id="KW-0813">Transport</keyword>
<evidence type="ECO:0000313" key="6">
    <source>
        <dbReference type="Proteomes" id="UP000051952"/>
    </source>
</evidence>
<dbReference type="GO" id="GO:0051601">
    <property type="term" value="P:exocyst localization"/>
    <property type="evidence" value="ECO:0007669"/>
    <property type="project" value="TreeGrafter"/>
</dbReference>
<feature type="region of interest" description="Disordered" evidence="4">
    <location>
        <begin position="1"/>
        <end position="21"/>
    </location>
</feature>
<gene>
    <name evidence="5" type="ORF">BSAL_16840</name>
</gene>